<sequence>MERGRKTGVGVEEWVAVLQSTLTEKFMRASVEPGWSGWRATLPWPRSDLLPTVLLDEIEAAELEGNDDRIEGVLCGAVKQLKVTRAKPDSTLYLSLMYLAKIKPNIFATEGVIEALCSLLRRDASINFKAKGNSLVSVLACNLLMAAYEEDENWPEIFVKASGLSQG</sequence>
<reference evidence="1 2" key="1">
    <citation type="submission" date="2023-05" db="EMBL/GenBank/DDBJ databases">
        <title>B98-5 Cell Line De Novo Hybrid Assembly: An Optical Mapping Approach.</title>
        <authorList>
            <person name="Kananen K."/>
            <person name="Auerbach J.A."/>
            <person name="Kautto E."/>
            <person name="Blachly J.S."/>
        </authorList>
    </citation>
    <scope>NUCLEOTIDE SEQUENCE [LARGE SCALE GENOMIC DNA]</scope>
    <source>
        <strain evidence="1">B95-8</strain>
        <tissue evidence="1">Cell line</tissue>
    </source>
</reference>
<name>A0ABQ9W4K5_SAGOE</name>
<evidence type="ECO:0000313" key="1">
    <source>
        <dbReference type="EMBL" id="KAK2116549.1"/>
    </source>
</evidence>
<keyword evidence="2" id="KW-1185">Reference proteome</keyword>
<proteinExistence type="predicted"/>
<dbReference type="PANTHER" id="PTHR21224">
    <property type="entry name" value="INTEGRATOR COMPLEX SUBUNIT 1"/>
    <property type="match status" value="1"/>
</dbReference>
<gene>
    <name evidence="1" type="primary">INTS1_7</name>
    <name evidence="1" type="ORF">P7K49_003435</name>
</gene>
<accession>A0ABQ9W4K5</accession>
<dbReference type="InterPro" id="IPR038902">
    <property type="entry name" value="INTS1"/>
</dbReference>
<evidence type="ECO:0000313" key="2">
    <source>
        <dbReference type="Proteomes" id="UP001266305"/>
    </source>
</evidence>
<protein>
    <submittedName>
        <fullName evidence="1">Integrator complex subunit 1</fullName>
    </submittedName>
</protein>
<comment type="caution">
    <text evidence="1">The sequence shown here is derived from an EMBL/GenBank/DDBJ whole genome shotgun (WGS) entry which is preliminary data.</text>
</comment>
<dbReference type="PANTHER" id="PTHR21224:SF1">
    <property type="entry name" value="INTEGRATOR COMPLEX SUBUNIT 1"/>
    <property type="match status" value="1"/>
</dbReference>
<dbReference type="Proteomes" id="UP001266305">
    <property type="component" value="Unassembled WGS sequence"/>
</dbReference>
<organism evidence="1 2">
    <name type="scientific">Saguinus oedipus</name>
    <name type="common">Cotton-top tamarin</name>
    <name type="synonym">Oedipomidas oedipus</name>
    <dbReference type="NCBI Taxonomy" id="9490"/>
    <lineage>
        <taxon>Eukaryota</taxon>
        <taxon>Metazoa</taxon>
        <taxon>Chordata</taxon>
        <taxon>Craniata</taxon>
        <taxon>Vertebrata</taxon>
        <taxon>Euteleostomi</taxon>
        <taxon>Mammalia</taxon>
        <taxon>Eutheria</taxon>
        <taxon>Euarchontoglires</taxon>
        <taxon>Primates</taxon>
        <taxon>Haplorrhini</taxon>
        <taxon>Platyrrhini</taxon>
        <taxon>Cebidae</taxon>
        <taxon>Callitrichinae</taxon>
        <taxon>Saguinus</taxon>
    </lineage>
</organism>
<dbReference type="EMBL" id="JASSZA010000002">
    <property type="protein sequence ID" value="KAK2116549.1"/>
    <property type="molecule type" value="Genomic_DNA"/>
</dbReference>